<dbReference type="InterPro" id="IPR029063">
    <property type="entry name" value="SAM-dependent_MTases_sf"/>
</dbReference>
<gene>
    <name evidence="4" type="ORF">ET989_03535</name>
</gene>
<name>A0A4Q9KGB7_9ACTN</name>
<keyword evidence="2 4" id="KW-0808">Transferase</keyword>
<protein>
    <submittedName>
        <fullName evidence="4">Methyltransferase domain-containing protein</fullName>
    </submittedName>
</protein>
<dbReference type="Proteomes" id="UP000292373">
    <property type="component" value="Unassembled WGS sequence"/>
</dbReference>
<dbReference type="Pfam" id="PF01596">
    <property type="entry name" value="Methyltransf_3"/>
    <property type="match status" value="1"/>
</dbReference>
<evidence type="ECO:0000256" key="2">
    <source>
        <dbReference type="ARBA" id="ARBA00022679"/>
    </source>
</evidence>
<evidence type="ECO:0000313" key="4">
    <source>
        <dbReference type="EMBL" id="TBT87478.1"/>
    </source>
</evidence>
<dbReference type="EMBL" id="SDMQ01000002">
    <property type="protein sequence ID" value="TBT87478.1"/>
    <property type="molecule type" value="Genomic_DNA"/>
</dbReference>
<evidence type="ECO:0000256" key="3">
    <source>
        <dbReference type="ARBA" id="ARBA00022691"/>
    </source>
</evidence>
<keyword evidence="3" id="KW-0949">S-adenosyl-L-methionine</keyword>
<dbReference type="InterPro" id="IPR002935">
    <property type="entry name" value="SAM_O-MeTrfase"/>
</dbReference>
<dbReference type="PANTHER" id="PTHR10509:SF85">
    <property type="entry name" value="O-METHYLTRANSFERASE RV1220C-RELATED"/>
    <property type="match status" value="1"/>
</dbReference>
<dbReference type="GO" id="GO:0032259">
    <property type="term" value="P:methylation"/>
    <property type="evidence" value="ECO:0007669"/>
    <property type="project" value="UniProtKB-KW"/>
</dbReference>
<dbReference type="PROSITE" id="PS51682">
    <property type="entry name" value="SAM_OMT_I"/>
    <property type="match status" value="1"/>
</dbReference>
<accession>A0A4Q9KGB7</accession>
<organism evidence="4 5">
    <name type="scientific">Propioniciclava sinopodophylli</name>
    <dbReference type="NCBI Taxonomy" id="1837344"/>
    <lineage>
        <taxon>Bacteria</taxon>
        <taxon>Bacillati</taxon>
        <taxon>Actinomycetota</taxon>
        <taxon>Actinomycetes</taxon>
        <taxon>Propionibacteriales</taxon>
        <taxon>Propionibacteriaceae</taxon>
        <taxon>Propioniciclava</taxon>
    </lineage>
</organism>
<reference evidence="4 5" key="1">
    <citation type="submission" date="2019-01" db="EMBL/GenBank/DDBJ databases">
        <title>Lactibacter flavus gen. nov., sp. nov., a novel bacterium of the family Propionibacteriaceae isolated from raw milk and dairy products.</title>
        <authorList>
            <person name="Huptas C."/>
            <person name="Wenning M."/>
            <person name="Breitenwieser F."/>
            <person name="Doll E."/>
            <person name="Von Neubeck M."/>
            <person name="Busse H.-J."/>
            <person name="Scherer S."/>
        </authorList>
    </citation>
    <scope>NUCLEOTIDE SEQUENCE [LARGE SCALE GENOMIC DNA]</scope>
    <source>
        <strain evidence="4 5">KCTC 33808</strain>
    </source>
</reference>
<keyword evidence="1 4" id="KW-0489">Methyltransferase</keyword>
<sequence>MGIGSVSPGVAGVLGFLAGTIGARAVAEIGTGTGVSGLALLDAMAPEGVLTSIDSEPEHQGAARTVFTAAGHANRRARLIAGAALQVLPKLSDGAYDLVFVDGDPLEYVEYVEQGLRLLRPGGLLVLHHALAGGRVADESNEDDEVVIIREALAAVKESEELSPVLLPLGDGLLVARRA</sequence>
<evidence type="ECO:0000313" key="5">
    <source>
        <dbReference type="Proteomes" id="UP000292373"/>
    </source>
</evidence>
<comment type="caution">
    <text evidence="4">The sequence shown here is derived from an EMBL/GenBank/DDBJ whole genome shotgun (WGS) entry which is preliminary data.</text>
</comment>
<dbReference type="GO" id="GO:0008757">
    <property type="term" value="F:S-adenosylmethionine-dependent methyltransferase activity"/>
    <property type="evidence" value="ECO:0007669"/>
    <property type="project" value="TreeGrafter"/>
</dbReference>
<dbReference type="OrthoDB" id="4774874at2"/>
<dbReference type="SUPFAM" id="SSF53335">
    <property type="entry name" value="S-adenosyl-L-methionine-dependent methyltransferases"/>
    <property type="match status" value="1"/>
</dbReference>
<dbReference type="Gene3D" id="3.40.50.150">
    <property type="entry name" value="Vaccinia Virus protein VP39"/>
    <property type="match status" value="1"/>
</dbReference>
<dbReference type="GO" id="GO:0008171">
    <property type="term" value="F:O-methyltransferase activity"/>
    <property type="evidence" value="ECO:0007669"/>
    <property type="project" value="InterPro"/>
</dbReference>
<proteinExistence type="predicted"/>
<dbReference type="InterPro" id="IPR050362">
    <property type="entry name" value="Cation-dep_OMT"/>
</dbReference>
<keyword evidence="5" id="KW-1185">Reference proteome</keyword>
<dbReference type="PANTHER" id="PTHR10509">
    <property type="entry name" value="O-METHYLTRANSFERASE-RELATED"/>
    <property type="match status" value="1"/>
</dbReference>
<evidence type="ECO:0000256" key="1">
    <source>
        <dbReference type="ARBA" id="ARBA00022603"/>
    </source>
</evidence>
<dbReference type="AlphaFoldDB" id="A0A4Q9KGB7"/>